<accession>A0A2W1HH70</accession>
<dbReference type="InterPro" id="IPR004147">
    <property type="entry name" value="ABC1_dom"/>
</dbReference>
<evidence type="ECO:0000256" key="2">
    <source>
        <dbReference type="ARBA" id="ARBA00022679"/>
    </source>
</evidence>
<dbReference type="OMA" id="WQYAGLG"/>
<dbReference type="GO" id="GO:0006744">
    <property type="term" value="P:ubiquinone biosynthetic process"/>
    <property type="evidence" value="ECO:0007669"/>
    <property type="project" value="EnsemblFungi"/>
</dbReference>
<dbReference type="OrthoDB" id="201153at2759"/>
<keyword evidence="7" id="KW-1185">Reference proteome</keyword>
<proteinExistence type="inferred from homology"/>
<dbReference type="Proteomes" id="UP000249757">
    <property type="component" value="Unassembled WGS sequence"/>
</dbReference>
<keyword evidence="3" id="KW-0547">Nucleotide-binding</keyword>
<feature type="compositionally biased region" description="Basic and acidic residues" evidence="5">
    <location>
        <begin position="350"/>
        <end position="360"/>
    </location>
</feature>
<protein>
    <submittedName>
        <fullName evidence="6">ABC1 domain containing protein</fullName>
    </submittedName>
</protein>
<comment type="similarity">
    <text evidence="1">Belongs to the protein kinase superfamily. ADCK protein kinase family.</text>
</comment>
<dbReference type="GO" id="GO:0005739">
    <property type="term" value="C:mitochondrion"/>
    <property type="evidence" value="ECO:0007669"/>
    <property type="project" value="EnsemblFungi"/>
</dbReference>
<feature type="compositionally biased region" description="Polar residues" evidence="5">
    <location>
        <begin position="339"/>
        <end position="349"/>
    </location>
</feature>
<comment type="caution">
    <text evidence="6">The sequence shown here is derived from an EMBL/GenBank/DDBJ whole genome shotgun (WGS) entry which is preliminary data.</text>
</comment>
<feature type="compositionally biased region" description="Basic and acidic residues" evidence="5">
    <location>
        <begin position="161"/>
        <end position="180"/>
    </location>
</feature>
<dbReference type="AlphaFoldDB" id="A0A2W1HH70"/>
<dbReference type="CDD" id="cd13970">
    <property type="entry name" value="ABC1_ADCK3"/>
    <property type="match status" value="1"/>
</dbReference>
<dbReference type="InterPro" id="IPR051409">
    <property type="entry name" value="Atypical_kinase_ADCK"/>
</dbReference>
<evidence type="ECO:0000256" key="5">
    <source>
        <dbReference type="SAM" id="MobiDB-lite"/>
    </source>
</evidence>
<feature type="compositionally biased region" description="Polar residues" evidence="5">
    <location>
        <begin position="310"/>
        <end position="327"/>
    </location>
</feature>
<dbReference type="Pfam" id="PF03109">
    <property type="entry name" value="ABC1"/>
    <property type="match status" value="1"/>
</dbReference>
<evidence type="ECO:0000256" key="3">
    <source>
        <dbReference type="ARBA" id="ARBA00022741"/>
    </source>
</evidence>
<gene>
    <name evidence="6" type="ORF">Ptr86124_001360</name>
</gene>
<reference evidence="7" key="1">
    <citation type="journal article" date="2022" name="Microb. Genom.">
        <title>A global pangenome for the wheat fungal pathogen Pyrenophora tritici-repentis and prediction of effector protein structural homology.</title>
        <authorList>
            <person name="Moolhuijzen P.M."/>
            <person name="See P.T."/>
            <person name="Shi G."/>
            <person name="Powell H.R."/>
            <person name="Cockram J."/>
            <person name="Jorgensen L.N."/>
            <person name="Benslimane H."/>
            <person name="Strelkov S.E."/>
            <person name="Turner J."/>
            <person name="Liu Z."/>
            <person name="Moffat C.S."/>
        </authorList>
    </citation>
    <scope>NUCLEOTIDE SEQUENCE [LARGE SCALE GENOMIC DNA]</scope>
</reference>
<name>A0A2W1HH70_9PLEO</name>
<evidence type="ECO:0000256" key="1">
    <source>
        <dbReference type="ARBA" id="ARBA00009670"/>
    </source>
</evidence>
<dbReference type="SUPFAM" id="SSF56112">
    <property type="entry name" value="Protein kinase-like (PK-like)"/>
    <property type="match status" value="1"/>
</dbReference>
<evidence type="ECO:0000313" key="6">
    <source>
        <dbReference type="EMBL" id="KAI1520992.1"/>
    </source>
</evidence>
<sequence length="809" mass="89050">MAGRRLVDAAKLFNASRGVAQKHIALRTSQWDAYNKTSSLAKAVKDQTDRITLTAAAAIALSQRFSEEAPAYAKAAADRATSTQWTPQDKIPRRDTVERKVPAQGVRDGAEQDHHYERSGQNTAQSPPPTEELEVEQEKAPRSPLPDGTIPSRGLTLGQEKGQDTFSERPAHEAPKEPLARDQSGNARHEDEGIKPVESSKSTIPLPGHPRGNHTQVTRSIPAHAKDPQRTPLSAQAEKLQKGHDRDVFYTRSAEVQPSDIPEGINTDVFHSKRVARMLGSDPFSRKEYAQRTTGGRHPLDDRPLPVSERPSQASASPKPAQQSKSVAASEDMEKFASQLVQDAQSNTEPRSEVVTEQEKAPYALRESRVPSSRFGRIWQYAGLGTSMALGAVGEGLRRATGGAASTTGSLMLSPGNLEILVAKLSRMRGAALKLGQMISFQDIKMLPPAIHDVLQRVQDSADYMPASQRNKVLSSNLGDNWRDLFESFEDVPIAAASIGQVHKAVLKSTGQAVAVKVQYPGVANSIDSDLSNLSILLTASRLLPKGLFLDKTIANARTELGWECDYTREAECQTRFRDLLQDDTDVFTVPKVFPEACGPTVLTAELMHGIGVTKPKNLSQEQRDWIGTQILRLCLREIVEFKFMQTDPNWTNFLYNASAQKIELLDFGASRDYPDQFVEPYIKVLIAASQGDKPAIRDLSLQLGYLTGNESPAMLEAHIQSVLTLSEPFSGSGPEIYDFRDQTITDRVRGLIPVMVKERLAPPPEETYSLHRKLSGAFLLCARLGSRVPCRELFSKAVKTWEGKAKMK</sequence>
<feature type="region of interest" description="Disordered" evidence="5">
    <location>
        <begin position="77"/>
        <end position="361"/>
    </location>
</feature>
<feature type="compositionally biased region" description="Basic and acidic residues" evidence="5">
    <location>
        <begin position="90"/>
        <end position="101"/>
    </location>
</feature>
<dbReference type="InterPro" id="IPR034646">
    <property type="entry name" value="ADCK3_dom"/>
</dbReference>
<dbReference type="PANTHER" id="PTHR43851">
    <property type="match status" value="1"/>
</dbReference>
<keyword evidence="4" id="KW-0067">ATP-binding</keyword>
<feature type="compositionally biased region" description="Basic and acidic residues" evidence="5">
    <location>
        <begin position="108"/>
        <end position="118"/>
    </location>
</feature>
<dbReference type="GO" id="GO:0005524">
    <property type="term" value="F:ATP binding"/>
    <property type="evidence" value="ECO:0007669"/>
    <property type="project" value="UniProtKB-KW"/>
</dbReference>
<keyword evidence="2" id="KW-0808">Transferase</keyword>
<dbReference type="EMBL" id="NRDI02000001">
    <property type="protein sequence ID" value="KAI1520992.1"/>
    <property type="molecule type" value="Genomic_DNA"/>
</dbReference>
<feature type="compositionally biased region" description="Basic and acidic residues" evidence="5">
    <location>
        <begin position="239"/>
        <end position="249"/>
    </location>
</feature>
<dbReference type="GO" id="GO:0016740">
    <property type="term" value="F:transferase activity"/>
    <property type="evidence" value="ECO:0007669"/>
    <property type="project" value="UniProtKB-KW"/>
</dbReference>
<dbReference type="PANTHER" id="PTHR43851:SF3">
    <property type="entry name" value="COENZYME Q8"/>
    <property type="match status" value="1"/>
</dbReference>
<evidence type="ECO:0000313" key="7">
    <source>
        <dbReference type="Proteomes" id="UP000249757"/>
    </source>
</evidence>
<dbReference type="InterPro" id="IPR011009">
    <property type="entry name" value="Kinase-like_dom_sf"/>
</dbReference>
<organism evidence="6 7">
    <name type="scientific">Pyrenophora tritici-repentis</name>
    <dbReference type="NCBI Taxonomy" id="45151"/>
    <lineage>
        <taxon>Eukaryota</taxon>
        <taxon>Fungi</taxon>
        <taxon>Dikarya</taxon>
        <taxon>Ascomycota</taxon>
        <taxon>Pezizomycotina</taxon>
        <taxon>Dothideomycetes</taxon>
        <taxon>Pleosporomycetidae</taxon>
        <taxon>Pleosporales</taxon>
        <taxon>Pleosporineae</taxon>
        <taxon>Pleosporaceae</taxon>
        <taxon>Pyrenophora</taxon>
    </lineage>
</organism>
<evidence type="ECO:0000256" key="4">
    <source>
        <dbReference type="ARBA" id="ARBA00022840"/>
    </source>
</evidence>